<organism evidence="3">
    <name type="scientific">Gongylonema pulchrum</name>
    <dbReference type="NCBI Taxonomy" id="637853"/>
    <lineage>
        <taxon>Eukaryota</taxon>
        <taxon>Metazoa</taxon>
        <taxon>Ecdysozoa</taxon>
        <taxon>Nematoda</taxon>
        <taxon>Chromadorea</taxon>
        <taxon>Rhabditida</taxon>
        <taxon>Spirurina</taxon>
        <taxon>Spiruromorpha</taxon>
        <taxon>Spiruroidea</taxon>
        <taxon>Gongylonematidae</taxon>
        <taxon>Gongylonema</taxon>
    </lineage>
</organism>
<keyword evidence="2" id="KW-1185">Reference proteome</keyword>
<proteinExistence type="predicted"/>
<sequence length="84" mass="9123">MVSKGNTYRYGISSHGSQNLTVPGDNANSSWLLVTPTDIHGLIGHGKVDNLILDLNGAEWDIFPALLDSSLLAEAVQHLDLRIR</sequence>
<name>A0A183DFX0_9BILA</name>
<evidence type="ECO:0000313" key="2">
    <source>
        <dbReference type="Proteomes" id="UP000271098"/>
    </source>
</evidence>
<reference evidence="3" key="1">
    <citation type="submission" date="2016-06" db="UniProtKB">
        <authorList>
            <consortium name="WormBaseParasite"/>
        </authorList>
    </citation>
    <scope>IDENTIFICATION</scope>
</reference>
<reference evidence="1 2" key="2">
    <citation type="submission" date="2018-11" db="EMBL/GenBank/DDBJ databases">
        <authorList>
            <consortium name="Pathogen Informatics"/>
        </authorList>
    </citation>
    <scope>NUCLEOTIDE SEQUENCE [LARGE SCALE GENOMIC DNA]</scope>
</reference>
<dbReference type="Proteomes" id="UP000271098">
    <property type="component" value="Unassembled WGS sequence"/>
</dbReference>
<dbReference type="WBParaSite" id="GPUH_0000762001-mRNA-1">
    <property type="protein sequence ID" value="GPUH_0000762001-mRNA-1"/>
    <property type="gene ID" value="GPUH_0000762001"/>
</dbReference>
<dbReference type="EMBL" id="UYRT01020108">
    <property type="protein sequence ID" value="VDK58984.1"/>
    <property type="molecule type" value="Genomic_DNA"/>
</dbReference>
<protein>
    <submittedName>
        <fullName evidence="3">Methyltransf_21 domain-containing protein</fullName>
    </submittedName>
</protein>
<gene>
    <name evidence="1" type="ORF">GPUH_LOCUS7613</name>
</gene>
<evidence type="ECO:0000313" key="1">
    <source>
        <dbReference type="EMBL" id="VDK58984.1"/>
    </source>
</evidence>
<dbReference type="OrthoDB" id="5812359at2759"/>
<accession>A0A183DFX0</accession>
<evidence type="ECO:0000313" key="3">
    <source>
        <dbReference type="WBParaSite" id="GPUH_0000762001-mRNA-1"/>
    </source>
</evidence>
<dbReference type="AlphaFoldDB" id="A0A183DFX0"/>